<name>A0A9P5NEZ3_GYMJU</name>
<reference evidence="1" key="1">
    <citation type="submission" date="2020-11" db="EMBL/GenBank/DDBJ databases">
        <authorList>
            <consortium name="DOE Joint Genome Institute"/>
            <person name="Ahrendt S."/>
            <person name="Riley R."/>
            <person name="Andreopoulos W."/>
            <person name="LaButti K."/>
            <person name="Pangilinan J."/>
            <person name="Ruiz-duenas F.J."/>
            <person name="Barrasa J.M."/>
            <person name="Sanchez-Garcia M."/>
            <person name="Camarero S."/>
            <person name="Miyauchi S."/>
            <person name="Serrano A."/>
            <person name="Linde D."/>
            <person name="Babiker R."/>
            <person name="Drula E."/>
            <person name="Ayuso-Fernandez I."/>
            <person name="Pacheco R."/>
            <person name="Padilla G."/>
            <person name="Ferreira P."/>
            <person name="Barriuso J."/>
            <person name="Kellner H."/>
            <person name="Castanera R."/>
            <person name="Alfaro M."/>
            <person name="Ramirez L."/>
            <person name="Pisabarro A.G."/>
            <person name="Kuo A."/>
            <person name="Tritt A."/>
            <person name="Lipzen A."/>
            <person name="He G."/>
            <person name="Yan M."/>
            <person name="Ng V."/>
            <person name="Cullen D."/>
            <person name="Martin F."/>
            <person name="Rosso M.-N."/>
            <person name="Henrissat B."/>
            <person name="Hibbett D."/>
            <person name="Martinez A.T."/>
            <person name="Grigoriev I.V."/>
        </authorList>
    </citation>
    <scope>NUCLEOTIDE SEQUENCE</scope>
    <source>
        <strain evidence="1">AH 44721</strain>
    </source>
</reference>
<keyword evidence="2" id="KW-1185">Reference proteome</keyword>
<dbReference type="OrthoDB" id="3199698at2759"/>
<comment type="caution">
    <text evidence="1">The sequence shown here is derived from an EMBL/GenBank/DDBJ whole genome shotgun (WGS) entry which is preliminary data.</text>
</comment>
<gene>
    <name evidence="1" type="ORF">CPB84DRAFT_1851357</name>
</gene>
<dbReference type="EMBL" id="JADNYJ010000125">
    <property type="protein sequence ID" value="KAF8882197.1"/>
    <property type="molecule type" value="Genomic_DNA"/>
</dbReference>
<evidence type="ECO:0000313" key="1">
    <source>
        <dbReference type="EMBL" id="KAF8882197.1"/>
    </source>
</evidence>
<dbReference type="Proteomes" id="UP000724874">
    <property type="component" value="Unassembled WGS sequence"/>
</dbReference>
<protein>
    <submittedName>
        <fullName evidence="1">Uncharacterized protein</fullName>
    </submittedName>
</protein>
<dbReference type="AlphaFoldDB" id="A0A9P5NEZ3"/>
<dbReference type="Pfam" id="PF18759">
    <property type="entry name" value="Plavaka"/>
    <property type="match status" value="1"/>
</dbReference>
<evidence type="ECO:0000313" key="2">
    <source>
        <dbReference type="Proteomes" id="UP000724874"/>
    </source>
</evidence>
<organism evidence="1 2">
    <name type="scientific">Gymnopilus junonius</name>
    <name type="common">Spectacular rustgill mushroom</name>
    <name type="synonym">Gymnopilus spectabilis subsp. junonius</name>
    <dbReference type="NCBI Taxonomy" id="109634"/>
    <lineage>
        <taxon>Eukaryota</taxon>
        <taxon>Fungi</taxon>
        <taxon>Dikarya</taxon>
        <taxon>Basidiomycota</taxon>
        <taxon>Agaricomycotina</taxon>
        <taxon>Agaricomycetes</taxon>
        <taxon>Agaricomycetidae</taxon>
        <taxon>Agaricales</taxon>
        <taxon>Agaricineae</taxon>
        <taxon>Hymenogastraceae</taxon>
        <taxon>Gymnopilus</taxon>
    </lineage>
</organism>
<sequence length="210" mass="23730">MLPPTVAPDAKLDNPWHPFKDQLAFDWAHYHFIELQSSESKINKGLDLWLVATLKAGSKTPLPWSSAQEVYQTIDTIQEGDAPFKTIYIKYGGTLPDNPPAWMMQTYELCTWDSRILLHHQLATTDFVDGFSTKPFCRFNHKGKHVWSDLLSADWTWEEADTIAKDKAMHGSMLVPVIAGSDKMTVSVATGHQEYHPVYQSPGNISNIAR</sequence>
<proteinExistence type="predicted"/>
<dbReference type="InterPro" id="IPR041078">
    <property type="entry name" value="Plavaka"/>
</dbReference>
<accession>A0A9P5NEZ3</accession>